<reference evidence="1 2" key="1">
    <citation type="journal article" date="2018" name="Cell">
        <title>The Chara Genome: Secondary Complexity and Implications for Plant Terrestrialization.</title>
        <authorList>
            <person name="Nishiyama T."/>
            <person name="Sakayama H."/>
            <person name="Vries J.D."/>
            <person name="Buschmann H."/>
            <person name="Saint-Marcoux D."/>
            <person name="Ullrich K.K."/>
            <person name="Haas F.B."/>
            <person name="Vanderstraeten L."/>
            <person name="Becker D."/>
            <person name="Lang D."/>
            <person name="Vosolsobe S."/>
            <person name="Rombauts S."/>
            <person name="Wilhelmsson P.K.I."/>
            <person name="Janitza P."/>
            <person name="Kern R."/>
            <person name="Heyl A."/>
            <person name="Rumpler F."/>
            <person name="Villalobos L.I.A.C."/>
            <person name="Clay J.M."/>
            <person name="Skokan R."/>
            <person name="Toyoda A."/>
            <person name="Suzuki Y."/>
            <person name="Kagoshima H."/>
            <person name="Schijlen E."/>
            <person name="Tajeshwar N."/>
            <person name="Catarino B."/>
            <person name="Hetherington A.J."/>
            <person name="Saltykova A."/>
            <person name="Bonnot C."/>
            <person name="Breuninger H."/>
            <person name="Symeonidi A."/>
            <person name="Radhakrishnan G.V."/>
            <person name="Van Nieuwerburgh F."/>
            <person name="Deforce D."/>
            <person name="Chang C."/>
            <person name="Karol K.G."/>
            <person name="Hedrich R."/>
            <person name="Ulvskov P."/>
            <person name="Glockner G."/>
            <person name="Delwiche C.F."/>
            <person name="Petrasek J."/>
            <person name="Van de Peer Y."/>
            <person name="Friml J."/>
            <person name="Beilby M."/>
            <person name="Dolan L."/>
            <person name="Kohara Y."/>
            <person name="Sugano S."/>
            <person name="Fujiyama A."/>
            <person name="Delaux P.-M."/>
            <person name="Quint M."/>
            <person name="TheiBen G."/>
            <person name="Hagemann M."/>
            <person name="Harholt J."/>
            <person name="Dunand C."/>
            <person name="Zachgo S."/>
            <person name="Langdale J."/>
            <person name="Maumus F."/>
            <person name="Straeten D.V.D."/>
            <person name="Gould S.B."/>
            <person name="Rensing S.A."/>
        </authorList>
    </citation>
    <scope>NUCLEOTIDE SEQUENCE [LARGE SCALE GENOMIC DNA]</scope>
    <source>
        <strain evidence="1 2">S276</strain>
    </source>
</reference>
<evidence type="ECO:0000313" key="2">
    <source>
        <dbReference type="Proteomes" id="UP000265515"/>
    </source>
</evidence>
<comment type="caution">
    <text evidence="1">The sequence shown here is derived from an EMBL/GenBank/DDBJ whole genome shotgun (WGS) entry which is preliminary data.</text>
</comment>
<accession>A0A388LXV9</accession>
<dbReference type="Gramene" id="GBG87091">
    <property type="protein sequence ID" value="GBG87091"/>
    <property type="gene ID" value="CBR_g44547"/>
</dbReference>
<dbReference type="AlphaFoldDB" id="A0A388LXV9"/>
<dbReference type="EMBL" id="BFEA01000594">
    <property type="protein sequence ID" value="GBG87091.1"/>
    <property type="molecule type" value="Genomic_DNA"/>
</dbReference>
<name>A0A388LXV9_CHABU</name>
<keyword evidence="2" id="KW-1185">Reference proteome</keyword>
<dbReference type="Proteomes" id="UP000265515">
    <property type="component" value="Unassembled WGS sequence"/>
</dbReference>
<proteinExistence type="predicted"/>
<sequence>MMAVGHFCVLVNDAFWEFGASDGELVDDGNVVEGEGLLEFGGVGEANSRRSQERFRLGGNCRRLCNGEVVVLGERGGGMTMVEVVVDEGGGVDDVLAERTEDVEKEVSGVDVEAEGGGRVMESEVEEGAVVVTTWMVEEACCCSMVVIRSERSERDVWRESTVAFMVVIREDRVEESEGASWAAAHLAVISRRRLSTDWVLMEGRCEHVTLSTLLLDYYQHRTESGPI</sequence>
<organism evidence="1 2">
    <name type="scientific">Chara braunii</name>
    <name type="common">Braun's stonewort</name>
    <dbReference type="NCBI Taxonomy" id="69332"/>
    <lineage>
        <taxon>Eukaryota</taxon>
        <taxon>Viridiplantae</taxon>
        <taxon>Streptophyta</taxon>
        <taxon>Charophyceae</taxon>
        <taxon>Charales</taxon>
        <taxon>Characeae</taxon>
        <taxon>Chara</taxon>
    </lineage>
</organism>
<protein>
    <submittedName>
        <fullName evidence="1">Uncharacterized protein</fullName>
    </submittedName>
</protein>
<gene>
    <name evidence="1" type="ORF">CBR_g44547</name>
</gene>
<evidence type="ECO:0000313" key="1">
    <source>
        <dbReference type="EMBL" id="GBG87091.1"/>
    </source>
</evidence>